<feature type="transmembrane region" description="Helical" evidence="2">
    <location>
        <begin position="85"/>
        <end position="107"/>
    </location>
</feature>
<keyword evidence="2" id="KW-1133">Transmembrane helix</keyword>
<proteinExistence type="predicted"/>
<feature type="compositionally biased region" description="Low complexity" evidence="1">
    <location>
        <begin position="156"/>
        <end position="169"/>
    </location>
</feature>
<dbReference type="Proteomes" id="UP000703269">
    <property type="component" value="Unassembled WGS sequence"/>
</dbReference>
<keyword evidence="2" id="KW-0472">Membrane</keyword>
<evidence type="ECO:0000313" key="3">
    <source>
        <dbReference type="EMBL" id="GJE96655.1"/>
    </source>
</evidence>
<protein>
    <submittedName>
        <fullName evidence="3">Uncharacterized protein</fullName>
    </submittedName>
</protein>
<keyword evidence="2" id="KW-0812">Transmembrane</keyword>
<reference evidence="3 4" key="1">
    <citation type="submission" date="2021-08" db="EMBL/GenBank/DDBJ databases">
        <title>Draft Genome Sequence of Phanerochaete sordida strain YK-624.</title>
        <authorList>
            <person name="Mori T."/>
            <person name="Dohra H."/>
            <person name="Suzuki T."/>
            <person name="Kawagishi H."/>
            <person name="Hirai H."/>
        </authorList>
    </citation>
    <scope>NUCLEOTIDE SEQUENCE [LARGE SCALE GENOMIC DNA]</scope>
    <source>
        <strain evidence="3 4">YK-624</strain>
    </source>
</reference>
<dbReference type="EMBL" id="BPQB01000062">
    <property type="protein sequence ID" value="GJE96655.1"/>
    <property type="molecule type" value="Genomic_DNA"/>
</dbReference>
<feature type="region of interest" description="Disordered" evidence="1">
    <location>
        <begin position="53"/>
        <end position="80"/>
    </location>
</feature>
<comment type="caution">
    <text evidence="3">The sequence shown here is derived from an EMBL/GenBank/DDBJ whole genome shotgun (WGS) entry which is preliminary data.</text>
</comment>
<feature type="compositionally biased region" description="Low complexity" evidence="1">
    <location>
        <begin position="70"/>
        <end position="80"/>
    </location>
</feature>
<keyword evidence="4" id="KW-1185">Reference proteome</keyword>
<feature type="region of interest" description="Disordered" evidence="1">
    <location>
        <begin position="328"/>
        <end position="450"/>
    </location>
</feature>
<evidence type="ECO:0000256" key="2">
    <source>
        <dbReference type="SAM" id="Phobius"/>
    </source>
</evidence>
<feature type="compositionally biased region" description="Low complexity" evidence="1">
    <location>
        <begin position="429"/>
        <end position="441"/>
    </location>
</feature>
<name>A0A9P3LIS9_9APHY</name>
<dbReference type="AlphaFoldDB" id="A0A9P3LIS9"/>
<accession>A0A9P3LIS9</accession>
<feature type="region of interest" description="Disordered" evidence="1">
    <location>
        <begin position="117"/>
        <end position="174"/>
    </location>
</feature>
<evidence type="ECO:0000256" key="1">
    <source>
        <dbReference type="SAM" id="MobiDB-lite"/>
    </source>
</evidence>
<feature type="compositionally biased region" description="Basic residues" evidence="1">
    <location>
        <begin position="133"/>
        <end position="142"/>
    </location>
</feature>
<gene>
    <name evidence="3" type="ORF">PsYK624_128560</name>
</gene>
<feature type="compositionally biased region" description="Pro residues" evidence="1">
    <location>
        <begin position="145"/>
        <end position="155"/>
    </location>
</feature>
<organism evidence="3 4">
    <name type="scientific">Phanerochaete sordida</name>
    <dbReference type="NCBI Taxonomy" id="48140"/>
    <lineage>
        <taxon>Eukaryota</taxon>
        <taxon>Fungi</taxon>
        <taxon>Dikarya</taxon>
        <taxon>Basidiomycota</taxon>
        <taxon>Agaricomycotina</taxon>
        <taxon>Agaricomycetes</taxon>
        <taxon>Polyporales</taxon>
        <taxon>Phanerochaetaceae</taxon>
        <taxon>Phanerochaete</taxon>
    </lineage>
</organism>
<feature type="compositionally biased region" description="Acidic residues" evidence="1">
    <location>
        <begin position="393"/>
        <end position="402"/>
    </location>
</feature>
<sequence>MSPYPQATIGLPSPSTLPGTVLAYLIPSNDLSTAGPVESTVQLATSTVILSLDEAPSSTPPPPPTAIVDTSSSTTASSPPQTKSLIAAAAAGAASGIVLLAVLLLALRALRRRHTKHIPLPSPPARCDALTRRPARRAHAQRRPALPPPCPPASPSRPSSARSRVLVSPLSPPRAPSPCYAGAVYGADAFFRAHDADTATLSSLATLADDFPLPPTHTGSYASLGSAHAPRPALEPVPAVAYDCAYATIDIAHAPRLALDADLDSSAHIAYTHTNTPADEPRATTPAPCPKLEAEGGVRVNTSPLPSAEQMRAEALARMCAADPAADPARPFLSGAQPSLSRAPPSGIPRWRPRSRSVRDGNGGGRASERAKRRRAVDRGVAMNGTACHEACDEGAEEDADAEREGRRQRRGARRTDSVSPAPTAASMGAGTADTHATAGTLPPAYARYY</sequence>
<evidence type="ECO:0000313" key="4">
    <source>
        <dbReference type="Proteomes" id="UP000703269"/>
    </source>
</evidence>